<evidence type="ECO:0008006" key="4">
    <source>
        <dbReference type="Google" id="ProtNLM"/>
    </source>
</evidence>
<proteinExistence type="predicted"/>
<accession>A0ABQ6PHU2</accession>
<evidence type="ECO:0000256" key="1">
    <source>
        <dbReference type="SAM" id="Phobius"/>
    </source>
</evidence>
<dbReference type="Pfam" id="PF03929">
    <property type="entry name" value="PepSY_TM"/>
    <property type="match status" value="1"/>
</dbReference>
<gene>
    <name evidence="2" type="ORF">Aconfl_00450</name>
</gene>
<evidence type="ECO:0000313" key="2">
    <source>
        <dbReference type="EMBL" id="GMQ27403.1"/>
    </source>
</evidence>
<keyword evidence="3" id="KW-1185">Reference proteome</keyword>
<protein>
    <recommendedName>
        <fullName evidence="4">PepSY-associated TM region</fullName>
    </recommendedName>
</protein>
<dbReference type="EMBL" id="BTPD01000001">
    <property type="protein sequence ID" value="GMQ27403.1"/>
    <property type="molecule type" value="Genomic_DNA"/>
</dbReference>
<dbReference type="InterPro" id="IPR005625">
    <property type="entry name" value="PepSY-ass_TM"/>
</dbReference>
<name>A0ABQ6PHU2_9BACT</name>
<sequence length="229" mass="27186">MRKNNQYYTRKIHRFLGVFIGIQFLFWTLSGLYFSWTDIDEIHGDHFHNVHMMHMTASNLVEPSALDSTLEISTLELRFVRHQPYYWVNGEKLYNAQTGELHGEITEEQAKEIAQIYIKGDYGIKRAEYLTKTGSHHEYRGRPLPAWAIHYDHPENLTAYIDAKSGNFERVRHSSWRVFDFLWMFHTMDYAGRDNFNNFLLRSFSLFGMLTIVSGFTLFFMTTKMKRKS</sequence>
<comment type="caution">
    <text evidence="2">The sequence shown here is derived from an EMBL/GenBank/DDBJ whole genome shotgun (WGS) entry which is preliminary data.</text>
</comment>
<dbReference type="Proteomes" id="UP001338309">
    <property type="component" value="Unassembled WGS sequence"/>
</dbReference>
<keyword evidence="1" id="KW-1133">Transmembrane helix</keyword>
<feature type="transmembrane region" description="Helical" evidence="1">
    <location>
        <begin position="12"/>
        <end position="36"/>
    </location>
</feature>
<feature type="transmembrane region" description="Helical" evidence="1">
    <location>
        <begin position="199"/>
        <end position="221"/>
    </location>
</feature>
<dbReference type="RefSeq" id="WP_338222215.1">
    <property type="nucleotide sequence ID" value="NZ_BTPD01000001.1"/>
</dbReference>
<evidence type="ECO:0000313" key="3">
    <source>
        <dbReference type="Proteomes" id="UP001338309"/>
    </source>
</evidence>
<keyword evidence="1" id="KW-0472">Membrane</keyword>
<reference evidence="2 3" key="1">
    <citation type="submission" date="2023-08" db="EMBL/GenBank/DDBJ databases">
        <title>Draft genome sequence of Algoriphagus confluentis.</title>
        <authorList>
            <person name="Takatani N."/>
            <person name="Hosokawa M."/>
            <person name="Sawabe T."/>
        </authorList>
    </citation>
    <scope>NUCLEOTIDE SEQUENCE [LARGE SCALE GENOMIC DNA]</scope>
    <source>
        <strain evidence="2 3">NBRC 111222</strain>
    </source>
</reference>
<organism evidence="2 3">
    <name type="scientific">Algoriphagus confluentis</name>
    <dbReference type="NCBI Taxonomy" id="1697556"/>
    <lineage>
        <taxon>Bacteria</taxon>
        <taxon>Pseudomonadati</taxon>
        <taxon>Bacteroidota</taxon>
        <taxon>Cytophagia</taxon>
        <taxon>Cytophagales</taxon>
        <taxon>Cyclobacteriaceae</taxon>
        <taxon>Algoriphagus</taxon>
    </lineage>
</organism>
<keyword evidence="1" id="KW-0812">Transmembrane</keyword>